<evidence type="ECO:0000256" key="11">
    <source>
        <dbReference type="ARBA" id="ARBA00022759"/>
    </source>
</evidence>
<dbReference type="GO" id="GO:0032299">
    <property type="term" value="C:ribonuclease H2 complex"/>
    <property type="evidence" value="ECO:0007669"/>
    <property type="project" value="TreeGrafter"/>
</dbReference>
<reference evidence="18 19" key="1">
    <citation type="submission" date="2019-09" db="EMBL/GenBank/DDBJ databases">
        <title>Mumia zhuanghuii sp. nov. isolated from the intestinal contents of plateau pika (Ochotona curzoniae) in the Qinghai-Tibet plateau of China.</title>
        <authorList>
            <person name="Tian Z."/>
        </authorList>
    </citation>
    <scope>NUCLEOTIDE SEQUENCE [LARGE SCALE GENOMIC DNA]</scope>
    <source>
        <strain evidence="19">350</strain>
    </source>
</reference>
<keyword evidence="12 14" id="KW-0378">Hydrolase</keyword>
<dbReference type="InterPro" id="IPR036397">
    <property type="entry name" value="RNaseH_sf"/>
</dbReference>
<comment type="cofactor">
    <cofactor evidence="2">
        <name>Mg(2+)</name>
        <dbReference type="ChEBI" id="CHEBI:18420"/>
    </cofactor>
</comment>
<feature type="domain" description="RNase H type-2" evidence="17">
    <location>
        <begin position="21"/>
        <end position="228"/>
    </location>
</feature>
<dbReference type="InterPro" id="IPR022898">
    <property type="entry name" value="RNase_HII"/>
</dbReference>
<evidence type="ECO:0000256" key="7">
    <source>
        <dbReference type="ARBA" id="ARBA00019179"/>
    </source>
</evidence>
<proteinExistence type="inferred from homology"/>
<dbReference type="Proteomes" id="UP000307768">
    <property type="component" value="Unassembled WGS sequence"/>
</dbReference>
<comment type="cofactor">
    <cofactor evidence="14 15">
        <name>Mn(2+)</name>
        <dbReference type="ChEBI" id="CHEBI:29035"/>
    </cofactor>
    <cofactor evidence="14 15">
        <name>Mg(2+)</name>
        <dbReference type="ChEBI" id="CHEBI:18420"/>
    </cofactor>
    <text evidence="14 15">Manganese or magnesium. Binds 1 divalent metal ion per monomer in the absence of substrate. May bind a second metal ion after substrate binding.</text>
</comment>
<evidence type="ECO:0000256" key="6">
    <source>
        <dbReference type="ARBA" id="ARBA00012180"/>
    </source>
</evidence>
<dbReference type="GO" id="GO:0003723">
    <property type="term" value="F:RNA binding"/>
    <property type="evidence" value="ECO:0007669"/>
    <property type="project" value="UniProtKB-UniRule"/>
</dbReference>
<dbReference type="PANTHER" id="PTHR10954:SF18">
    <property type="entry name" value="RIBONUCLEASE HII"/>
    <property type="match status" value="1"/>
</dbReference>
<dbReference type="EC" id="3.1.26.4" evidence="6 14"/>
<dbReference type="RefSeq" id="WP_149770705.1">
    <property type="nucleotide sequence ID" value="NZ_VDFQ02000005.1"/>
</dbReference>
<keyword evidence="10 14" id="KW-0479">Metal-binding</keyword>
<evidence type="ECO:0000259" key="17">
    <source>
        <dbReference type="PROSITE" id="PS51975"/>
    </source>
</evidence>
<dbReference type="Gene3D" id="3.30.420.10">
    <property type="entry name" value="Ribonuclease H-like superfamily/Ribonuclease H"/>
    <property type="match status" value="1"/>
</dbReference>
<comment type="function">
    <text evidence="3 14 16">Endonuclease that specifically degrades the RNA of RNA-DNA hybrids.</text>
</comment>
<evidence type="ECO:0000256" key="9">
    <source>
        <dbReference type="ARBA" id="ARBA00022722"/>
    </source>
</evidence>
<evidence type="ECO:0000256" key="3">
    <source>
        <dbReference type="ARBA" id="ARBA00004065"/>
    </source>
</evidence>
<dbReference type="InterPro" id="IPR024567">
    <property type="entry name" value="RNase_HII/HIII_dom"/>
</dbReference>
<dbReference type="GO" id="GO:0043137">
    <property type="term" value="P:DNA replication, removal of RNA primer"/>
    <property type="evidence" value="ECO:0007669"/>
    <property type="project" value="TreeGrafter"/>
</dbReference>
<keyword evidence="13 14" id="KW-0464">Manganese</keyword>
<comment type="similarity">
    <text evidence="5 14 16">Belongs to the RNase HII family.</text>
</comment>
<dbReference type="NCBIfam" id="NF000595">
    <property type="entry name" value="PRK00015.1-3"/>
    <property type="match status" value="1"/>
</dbReference>
<gene>
    <name evidence="14" type="primary">rnhB</name>
    <name evidence="18" type="ORF">FE697_016415</name>
</gene>
<comment type="subcellular location">
    <subcellularLocation>
        <location evidence="4 14">Cytoplasm</location>
    </subcellularLocation>
</comment>
<comment type="caution">
    <text evidence="18">The sequence shown here is derived from an EMBL/GenBank/DDBJ whole genome shotgun (WGS) entry which is preliminary data.</text>
</comment>
<dbReference type="GO" id="GO:0005737">
    <property type="term" value="C:cytoplasm"/>
    <property type="evidence" value="ECO:0007669"/>
    <property type="project" value="UniProtKB-SubCell"/>
</dbReference>
<keyword evidence="8 14" id="KW-0963">Cytoplasm</keyword>
<dbReference type="CDD" id="cd07182">
    <property type="entry name" value="RNase_HII_bacteria_HII_like"/>
    <property type="match status" value="1"/>
</dbReference>
<evidence type="ECO:0000256" key="4">
    <source>
        <dbReference type="ARBA" id="ARBA00004496"/>
    </source>
</evidence>
<dbReference type="OrthoDB" id="9803420at2"/>
<name>A0A5Q6RR45_9ACTN</name>
<accession>A0A5Q6RR45</accession>
<sequence>MSPVAPPTLRIARQLLRGGLSSLACSDEVGRGALCGPVTVAMVLITETTKTAPQGVRDSKLLTPEARRRLVPRIQRWAPSYGVGHASPGEIDEFGIIAALRLAGHRAMAQLSAPPDTVLLDGNHDYLTVPEQPAMFGPPVIVDRVPPVVTMIKADMRCAAVAAASILAKTARDEIMVGLADQHPEYGWADNKGYAAPEHIAALAALGPTPHHRVSWRLPGRDELPADADPDLADVALLDL</sequence>
<evidence type="ECO:0000256" key="8">
    <source>
        <dbReference type="ARBA" id="ARBA00022490"/>
    </source>
</evidence>
<dbReference type="GO" id="GO:0030145">
    <property type="term" value="F:manganese ion binding"/>
    <property type="evidence" value="ECO:0007669"/>
    <property type="project" value="UniProtKB-UniRule"/>
</dbReference>
<evidence type="ECO:0000256" key="14">
    <source>
        <dbReference type="HAMAP-Rule" id="MF_00052"/>
    </source>
</evidence>
<evidence type="ECO:0000256" key="1">
    <source>
        <dbReference type="ARBA" id="ARBA00000077"/>
    </source>
</evidence>
<feature type="binding site" evidence="14 15">
    <location>
        <position position="121"/>
    </location>
    <ligand>
        <name>a divalent metal cation</name>
        <dbReference type="ChEBI" id="CHEBI:60240"/>
    </ligand>
</feature>
<organism evidence="18 19">
    <name type="scientific">Mumia zhuanghuii</name>
    <dbReference type="NCBI Taxonomy" id="2585211"/>
    <lineage>
        <taxon>Bacteria</taxon>
        <taxon>Bacillati</taxon>
        <taxon>Actinomycetota</taxon>
        <taxon>Actinomycetes</taxon>
        <taxon>Propionibacteriales</taxon>
        <taxon>Nocardioidaceae</taxon>
        <taxon>Mumia</taxon>
    </lineage>
</organism>
<evidence type="ECO:0000256" key="12">
    <source>
        <dbReference type="ARBA" id="ARBA00022801"/>
    </source>
</evidence>
<dbReference type="Pfam" id="PF01351">
    <property type="entry name" value="RNase_HII"/>
    <property type="match status" value="1"/>
</dbReference>
<evidence type="ECO:0000256" key="13">
    <source>
        <dbReference type="ARBA" id="ARBA00023211"/>
    </source>
</evidence>
<feature type="binding site" evidence="14 15">
    <location>
        <position position="28"/>
    </location>
    <ligand>
        <name>a divalent metal cation</name>
        <dbReference type="ChEBI" id="CHEBI:60240"/>
    </ligand>
</feature>
<dbReference type="SUPFAM" id="SSF53098">
    <property type="entry name" value="Ribonuclease H-like"/>
    <property type="match status" value="1"/>
</dbReference>
<evidence type="ECO:0000256" key="15">
    <source>
        <dbReference type="PROSITE-ProRule" id="PRU01319"/>
    </source>
</evidence>
<evidence type="ECO:0000256" key="5">
    <source>
        <dbReference type="ARBA" id="ARBA00007383"/>
    </source>
</evidence>
<dbReference type="GO" id="GO:0004523">
    <property type="term" value="F:RNA-DNA hybrid ribonuclease activity"/>
    <property type="evidence" value="ECO:0007669"/>
    <property type="project" value="UniProtKB-UniRule"/>
</dbReference>
<dbReference type="PROSITE" id="PS51975">
    <property type="entry name" value="RNASE_H_2"/>
    <property type="match status" value="1"/>
</dbReference>
<evidence type="ECO:0000256" key="16">
    <source>
        <dbReference type="RuleBase" id="RU003515"/>
    </source>
</evidence>
<evidence type="ECO:0000313" key="19">
    <source>
        <dbReference type="Proteomes" id="UP000307768"/>
    </source>
</evidence>
<dbReference type="EMBL" id="VDFQ02000005">
    <property type="protein sequence ID" value="KAA1420536.1"/>
    <property type="molecule type" value="Genomic_DNA"/>
</dbReference>
<dbReference type="InterPro" id="IPR001352">
    <property type="entry name" value="RNase_HII/HIII"/>
</dbReference>
<dbReference type="InterPro" id="IPR012337">
    <property type="entry name" value="RNaseH-like_sf"/>
</dbReference>
<dbReference type="AlphaFoldDB" id="A0A5Q6RR45"/>
<evidence type="ECO:0000256" key="10">
    <source>
        <dbReference type="ARBA" id="ARBA00022723"/>
    </source>
</evidence>
<dbReference type="GO" id="GO:0006298">
    <property type="term" value="P:mismatch repair"/>
    <property type="evidence" value="ECO:0007669"/>
    <property type="project" value="TreeGrafter"/>
</dbReference>
<keyword evidence="9 14" id="KW-0540">Nuclease</keyword>
<keyword evidence="11 14" id="KW-0255">Endonuclease</keyword>
<evidence type="ECO:0000256" key="2">
    <source>
        <dbReference type="ARBA" id="ARBA00001946"/>
    </source>
</evidence>
<evidence type="ECO:0000313" key="18">
    <source>
        <dbReference type="EMBL" id="KAA1420536.1"/>
    </source>
</evidence>
<protein>
    <recommendedName>
        <fullName evidence="7 14">Ribonuclease HII</fullName>
        <shortName evidence="14">RNase HII</shortName>
        <ecNumber evidence="6 14">3.1.26.4</ecNumber>
    </recommendedName>
</protein>
<dbReference type="HAMAP" id="MF_00052_B">
    <property type="entry name" value="RNase_HII_B"/>
    <property type="match status" value="1"/>
</dbReference>
<feature type="binding site" evidence="14 15">
    <location>
        <position position="27"/>
    </location>
    <ligand>
        <name>a divalent metal cation</name>
        <dbReference type="ChEBI" id="CHEBI:60240"/>
    </ligand>
</feature>
<comment type="catalytic activity">
    <reaction evidence="1 14 15 16">
        <text>Endonucleolytic cleavage to 5'-phosphomonoester.</text>
        <dbReference type="EC" id="3.1.26.4"/>
    </reaction>
</comment>
<dbReference type="PANTHER" id="PTHR10954">
    <property type="entry name" value="RIBONUCLEASE H2 SUBUNIT A"/>
    <property type="match status" value="1"/>
</dbReference>